<dbReference type="GO" id="GO:0006313">
    <property type="term" value="P:DNA transposition"/>
    <property type="evidence" value="ECO:0007669"/>
    <property type="project" value="InterPro"/>
</dbReference>
<dbReference type="NCBIfam" id="NF047646">
    <property type="entry name" value="REP_Tyr_transpos"/>
    <property type="match status" value="1"/>
</dbReference>
<dbReference type="InterPro" id="IPR052715">
    <property type="entry name" value="RAYT_transposase"/>
</dbReference>
<dbReference type="PANTHER" id="PTHR36966:SF1">
    <property type="entry name" value="REP-ASSOCIATED TYROSINE TRANSPOSASE"/>
    <property type="match status" value="1"/>
</dbReference>
<dbReference type="KEGG" id="bgok:Pr1d_46620"/>
<gene>
    <name evidence="2" type="ORF">Pr1d_46620</name>
</gene>
<dbReference type="RefSeq" id="WP_148075570.1">
    <property type="nucleotide sequence ID" value="NZ_CP042913.1"/>
</dbReference>
<protein>
    <submittedName>
        <fullName evidence="2">Transposase IS200 like protein</fullName>
    </submittedName>
</protein>
<dbReference type="OrthoDB" id="277009at2"/>
<accession>A0A5B9QT85</accession>
<dbReference type="Gene3D" id="3.30.70.1290">
    <property type="entry name" value="Transposase IS200-like"/>
    <property type="match status" value="1"/>
</dbReference>
<feature type="domain" description="Transposase IS200-like" evidence="1">
    <location>
        <begin position="9"/>
        <end position="137"/>
    </location>
</feature>
<evidence type="ECO:0000259" key="1">
    <source>
        <dbReference type="SMART" id="SM01321"/>
    </source>
</evidence>
<dbReference type="InterPro" id="IPR002686">
    <property type="entry name" value="Transposase_17"/>
</dbReference>
<sequence length="185" mass="21968">MSDYHRYFVPGGMYFFTVVTYGRRPILTTEEGREFLRTSVQKIKQDKPFELFATVLLPDHWHLVLQLPPDDADYSTRIKRIKEEFTHKWLEAGLPEASVTAAQLERGERGIWQPRFWEHTIEDEDELECCVDYIHWNPRKHNLVSRVRDYPWSSFHRFVELGQYDLNWGGAKPITIVGKDDWGEP</sequence>
<evidence type="ECO:0000313" key="3">
    <source>
        <dbReference type="Proteomes" id="UP000323917"/>
    </source>
</evidence>
<organism evidence="2 3">
    <name type="scientific">Bythopirellula goksoeyrii</name>
    <dbReference type="NCBI Taxonomy" id="1400387"/>
    <lineage>
        <taxon>Bacteria</taxon>
        <taxon>Pseudomonadati</taxon>
        <taxon>Planctomycetota</taxon>
        <taxon>Planctomycetia</taxon>
        <taxon>Pirellulales</taxon>
        <taxon>Lacipirellulaceae</taxon>
        <taxon>Bythopirellula</taxon>
    </lineage>
</organism>
<dbReference type="GO" id="GO:0043565">
    <property type="term" value="F:sequence-specific DNA binding"/>
    <property type="evidence" value="ECO:0007669"/>
    <property type="project" value="TreeGrafter"/>
</dbReference>
<dbReference type="SUPFAM" id="SSF143422">
    <property type="entry name" value="Transposase IS200-like"/>
    <property type="match status" value="1"/>
</dbReference>
<dbReference type="InterPro" id="IPR036515">
    <property type="entry name" value="Transposase_17_sf"/>
</dbReference>
<dbReference type="AlphaFoldDB" id="A0A5B9QT85"/>
<dbReference type="SMART" id="SM01321">
    <property type="entry name" value="Y1_Tnp"/>
    <property type="match status" value="1"/>
</dbReference>
<dbReference type="Proteomes" id="UP000323917">
    <property type="component" value="Chromosome"/>
</dbReference>
<dbReference type="GO" id="GO:0004803">
    <property type="term" value="F:transposase activity"/>
    <property type="evidence" value="ECO:0007669"/>
    <property type="project" value="InterPro"/>
</dbReference>
<dbReference type="PANTHER" id="PTHR36966">
    <property type="entry name" value="REP-ASSOCIATED TYROSINE TRANSPOSASE"/>
    <property type="match status" value="1"/>
</dbReference>
<keyword evidence="3" id="KW-1185">Reference proteome</keyword>
<dbReference type="Pfam" id="PF01797">
    <property type="entry name" value="Y1_Tnp"/>
    <property type="match status" value="1"/>
</dbReference>
<dbReference type="EMBL" id="CP042913">
    <property type="protein sequence ID" value="QEG37321.1"/>
    <property type="molecule type" value="Genomic_DNA"/>
</dbReference>
<reference evidence="2 3" key="1">
    <citation type="submission" date="2019-08" db="EMBL/GenBank/DDBJ databases">
        <title>Deep-cultivation of Planctomycetes and their phenomic and genomic characterization uncovers novel biology.</title>
        <authorList>
            <person name="Wiegand S."/>
            <person name="Jogler M."/>
            <person name="Boedeker C."/>
            <person name="Pinto D."/>
            <person name="Vollmers J."/>
            <person name="Rivas-Marin E."/>
            <person name="Kohn T."/>
            <person name="Peeters S.H."/>
            <person name="Heuer A."/>
            <person name="Rast P."/>
            <person name="Oberbeckmann S."/>
            <person name="Bunk B."/>
            <person name="Jeske O."/>
            <person name="Meyerdierks A."/>
            <person name="Storesund J.E."/>
            <person name="Kallscheuer N."/>
            <person name="Luecker S."/>
            <person name="Lage O.M."/>
            <person name="Pohl T."/>
            <person name="Merkel B.J."/>
            <person name="Hornburger P."/>
            <person name="Mueller R.-W."/>
            <person name="Bruemmer F."/>
            <person name="Labrenz M."/>
            <person name="Spormann A.M."/>
            <person name="Op den Camp H."/>
            <person name="Overmann J."/>
            <person name="Amann R."/>
            <person name="Jetten M.S.M."/>
            <person name="Mascher T."/>
            <person name="Medema M.H."/>
            <person name="Devos D.P."/>
            <person name="Kaster A.-K."/>
            <person name="Ovreas L."/>
            <person name="Rohde M."/>
            <person name="Galperin M.Y."/>
            <person name="Jogler C."/>
        </authorList>
    </citation>
    <scope>NUCLEOTIDE SEQUENCE [LARGE SCALE GENOMIC DNA]</scope>
    <source>
        <strain evidence="2 3">Pr1d</strain>
    </source>
</reference>
<proteinExistence type="predicted"/>
<name>A0A5B9QT85_9BACT</name>
<evidence type="ECO:0000313" key="2">
    <source>
        <dbReference type="EMBL" id="QEG37321.1"/>
    </source>
</evidence>